<dbReference type="KEGG" id="oah:DR92_2297"/>
<dbReference type="AlphaFoldDB" id="A0A6I0D0A8"/>
<dbReference type="Proteomes" id="UP000481876">
    <property type="component" value="Unassembled WGS sequence"/>
</dbReference>
<dbReference type="InterPro" id="IPR036255">
    <property type="entry name" value="YgfB-like_sf"/>
</dbReference>
<evidence type="ECO:0000313" key="1">
    <source>
        <dbReference type="EMBL" id="KAB2765627.1"/>
    </source>
</evidence>
<organism evidence="1 2">
    <name type="scientific">Brucella anthropi</name>
    <name type="common">Ochrobactrum anthropi</name>
    <dbReference type="NCBI Taxonomy" id="529"/>
    <lineage>
        <taxon>Bacteria</taxon>
        <taxon>Pseudomonadati</taxon>
        <taxon>Pseudomonadota</taxon>
        <taxon>Alphaproteobacteria</taxon>
        <taxon>Hyphomicrobiales</taxon>
        <taxon>Brucellaceae</taxon>
        <taxon>Brucella/Ochrobactrum group</taxon>
        <taxon>Brucella</taxon>
    </lineage>
</organism>
<gene>
    <name evidence="1" type="ORF">F9L04_18990</name>
</gene>
<name>A0A6I0D0A8_BRUAN</name>
<evidence type="ECO:0000313" key="2">
    <source>
        <dbReference type="Proteomes" id="UP000481876"/>
    </source>
</evidence>
<protein>
    <submittedName>
        <fullName evidence="1">UPF0149 family protein</fullName>
    </submittedName>
</protein>
<dbReference type="Pfam" id="PF03695">
    <property type="entry name" value="UPF0149"/>
    <property type="match status" value="1"/>
</dbReference>
<dbReference type="SUPFAM" id="SSF101327">
    <property type="entry name" value="YgfB-like"/>
    <property type="match status" value="1"/>
</dbReference>
<sequence length="146" mass="16264">MQLTNLDGFLTRIAVGHDEIPIGEWLSEVWGEDPEFVDDEEKSAATQAIINLYNEIVSQLAEGLAEPILMHIAETDEFIADGWVKGFMRAIALRSCRWEKMMGSEAGVLLAPVVMLTDIDTFTDGADLGFDDFCGSKRMRSMRCLT</sequence>
<comment type="caution">
    <text evidence="1">The sequence shown here is derived from an EMBL/GenBank/DDBJ whole genome shotgun (WGS) entry which is preliminary data.</text>
</comment>
<dbReference type="Gene3D" id="1.20.120.740">
    <property type="entry name" value="YgfB uncharacterised protein family UPF0149, PF03695"/>
    <property type="match status" value="1"/>
</dbReference>
<reference evidence="1 2" key="1">
    <citation type="submission" date="2019-09" db="EMBL/GenBank/DDBJ databases">
        <title>Taxonomic organization of the family Brucellaceae based on a phylogenomic approach.</title>
        <authorList>
            <person name="Leclercq S."/>
            <person name="Cloeckaert A."/>
            <person name="Zygmunt M.S."/>
        </authorList>
    </citation>
    <scope>NUCLEOTIDE SEQUENCE [LARGE SCALE GENOMIC DNA]</scope>
    <source>
        <strain evidence="1 2">LMG 3313</strain>
    </source>
</reference>
<dbReference type="InterPro" id="IPR011978">
    <property type="entry name" value="YgfB-like"/>
</dbReference>
<proteinExistence type="predicted"/>
<accession>A0A6I0D0A8</accession>
<dbReference type="RefSeq" id="WP_012090903.1">
    <property type="nucleotide sequence ID" value="NZ_CP008820.1"/>
</dbReference>
<dbReference type="EMBL" id="WBWS01000021">
    <property type="protein sequence ID" value="KAB2765627.1"/>
    <property type="molecule type" value="Genomic_DNA"/>
</dbReference>
<dbReference type="NCBIfam" id="TIGR02292">
    <property type="entry name" value="ygfB_yecA"/>
    <property type="match status" value="1"/>
</dbReference>